<dbReference type="PANTHER" id="PTHR12232:SF0">
    <property type="entry name" value="THIOREDOXIN DOMAIN-CONTAINING PROTEIN"/>
    <property type="match status" value="1"/>
</dbReference>
<gene>
    <name evidence="3" type="ORF">EIP91_006423</name>
</gene>
<proteinExistence type="inferred from homology"/>
<dbReference type="InterPro" id="IPR006993">
    <property type="entry name" value="Glut_rich_SH3-bd"/>
</dbReference>
<evidence type="ECO:0000313" key="4">
    <source>
        <dbReference type="Proteomes" id="UP000292702"/>
    </source>
</evidence>
<comment type="similarity">
    <text evidence="1">Belongs to the SH3BGR family.</text>
</comment>
<feature type="compositionally biased region" description="Basic and acidic residues" evidence="2">
    <location>
        <begin position="271"/>
        <end position="298"/>
    </location>
</feature>
<dbReference type="Gene3D" id="3.40.30.10">
    <property type="entry name" value="Glutaredoxin"/>
    <property type="match status" value="1"/>
</dbReference>
<organism evidence="3 4">
    <name type="scientific">Steccherinum ochraceum</name>
    <dbReference type="NCBI Taxonomy" id="92696"/>
    <lineage>
        <taxon>Eukaryota</taxon>
        <taxon>Fungi</taxon>
        <taxon>Dikarya</taxon>
        <taxon>Basidiomycota</taxon>
        <taxon>Agaricomycotina</taxon>
        <taxon>Agaricomycetes</taxon>
        <taxon>Polyporales</taxon>
        <taxon>Steccherinaceae</taxon>
        <taxon>Steccherinum</taxon>
    </lineage>
</organism>
<dbReference type="OrthoDB" id="9932926at2759"/>
<name>A0A4R0RE39_9APHY</name>
<dbReference type="PANTHER" id="PTHR12232">
    <property type="entry name" value="SH3 DOMAIN-BINDING GLUTAMIC ACID-RICH-LIKE PROTEIN"/>
    <property type="match status" value="1"/>
</dbReference>
<sequence length="298" mass="32674">MAPPPIHLFMTTIASQPALRQRQETLLRVLQVKKIPFVSYDLASDEEAKGLWRRTAPKDKQQLPGILVGGDFVGTYAEFEDAVEYGELDIFLRLKENFTPSEYDRPAPEAKPVGVPGAYSPNEMNPKHRPSLSPSPSASPLKGKGNGSKTTNELAEYGIHDVELTEDDLTALVEELGLGEADASDLVKGLSGFDSKSTPSIKVENVDKKKVDEKIDEKVGEKKVDEEKVDEKKVDEKLEKVGEQKAEEKVEEVESEKVADTASPAPAPVSETKDNAEVNSVKTEDAAEIKENQVKTTE</sequence>
<dbReference type="PROSITE" id="PS51354">
    <property type="entry name" value="GLUTAREDOXIN_2"/>
    <property type="match status" value="1"/>
</dbReference>
<feature type="compositionally biased region" description="Low complexity" evidence="2">
    <location>
        <begin position="131"/>
        <end position="141"/>
    </location>
</feature>
<evidence type="ECO:0000256" key="1">
    <source>
        <dbReference type="ARBA" id="ARBA00007764"/>
    </source>
</evidence>
<dbReference type="InterPro" id="IPR051033">
    <property type="entry name" value="SH3BGR"/>
</dbReference>
<dbReference type="InterPro" id="IPR036249">
    <property type="entry name" value="Thioredoxin-like_sf"/>
</dbReference>
<dbReference type="Pfam" id="PF04908">
    <property type="entry name" value="SH3BGR"/>
    <property type="match status" value="1"/>
</dbReference>
<protein>
    <submittedName>
        <fullName evidence="3">Uncharacterized protein</fullName>
    </submittedName>
</protein>
<feature type="region of interest" description="Disordered" evidence="2">
    <location>
        <begin position="101"/>
        <end position="154"/>
    </location>
</feature>
<keyword evidence="4" id="KW-1185">Reference proteome</keyword>
<dbReference type="Proteomes" id="UP000292702">
    <property type="component" value="Unassembled WGS sequence"/>
</dbReference>
<dbReference type="AlphaFoldDB" id="A0A4R0RE39"/>
<dbReference type="STRING" id="92696.A0A4R0RE39"/>
<evidence type="ECO:0000256" key="2">
    <source>
        <dbReference type="SAM" id="MobiDB-lite"/>
    </source>
</evidence>
<dbReference type="SUPFAM" id="SSF52833">
    <property type="entry name" value="Thioredoxin-like"/>
    <property type="match status" value="1"/>
</dbReference>
<dbReference type="EMBL" id="RWJN01000346">
    <property type="protein sequence ID" value="TCD62779.1"/>
    <property type="molecule type" value="Genomic_DNA"/>
</dbReference>
<feature type="compositionally biased region" description="Basic and acidic residues" evidence="2">
    <location>
        <begin position="216"/>
        <end position="248"/>
    </location>
</feature>
<dbReference type="GO" id="GO:0005737">
    <property type="term" value="C:cytoplasm"/>
    <property type="evidence" value="ECO:0007669"/>
    <property type="project" value="TreeGrafter"/>
</dbReference>
<comment type="caution">
    <text evidence="3">The sequence shown here is derived from an EMBL/GenBank/DDBJ whole genome shotgun (WGS) entry which is preliminary data.</text>
</comment>
<reference evidence="3 4" key="1">
    <citation type="submission" date="2018-11" db="EMBL/GenBank/DDBJ databases">
        <title>Genome assembly of Steccherinum ochraceum LE-BIN_3174, the white-rot fungus of the Steccherinaceae family (The Residual Polyporoid clade, Polyporales, Basidiomycota).</title>
        <authorList>
            <person name="Fedorova T.V."/>
            <person name="Glazunova O.A."/>
            <person name="Landesman E.O."/>
            <person name="Moiseenko K.V."/>
            <person name="Psurtseva N.V."/>
            <person name="Savinova O.S."/>
            <person name="Shakhova N.V."/>
            <person name="Tyazhelova T.V."/>
            <person name="Vasina D.V."/>
        </authorList>
    </citation>
    <scope>NUCLEOTIDE SEQUENCE [LARGE SCALE GENOMIC DNA]</scope>
    <source>
        <strain evidence="3 4">LE-BIN_3174</strain>
    </source>
</reference>
<feature type="region of interest" description="Disordered" evidence="2">
    <location>
        <begin position="216"/>
        <end position="298"/>
    </location>
</feature>
<accession>A0A4R0RE39</accession>
<evidence type="ECO:0000313" key="3">
    <source>
        <dbReference type="EMBL" id="TCD62779.1"/>
    </source>
</evidence>